<gene>
    <name evidence="1" type="ORF">GIS02_04370</name>
</gene>
<reference evidence="1" key="1">
    <citation type="journal article" date="2020" name="MBio">
        <title>'Candidatus Ethanoperedens,' a Thermophilic Genus of Archaea Mediating the Anaerobic Oxidation of Ethane.</title>
        <authorList>
            <person name="Hahn C.J."/>
            <person name="Laso-Perez R."/>
            <person name="Vulcano F."/>
            <person name="Vaziourakis K.M."/>
            <person name="Stokke R."/>
            <person name="Steen I.H."/>
            <person name="Teske A."/>
            <person name="Boetius A."/>
            <person name="Liebeke M."/>
            <person name="Amann R."/>
            <person name="Knittel K."/>
            <person name="Wegener G."/>
        </authorList>
    </citation>
    <scope>NUCLEOTIDE SEQUENCE</scope>
    <source>
        <strain evidence="1">GoM-Arc1-LC-WB58</strain>
    </source>
</reference>
<dbReference type="EMBL" id="WNEG01000081">
    <property type="protein sequence ID" value="NMG83423.1"/>
    <property type="molecule type" value="Genomic_DNA"/>
</dbReference>
<proteinExistence type="predicted"/>
<protein>
    <submittedName>
        <fullName evidence="1">Uncharacterized protein</fullName>
    </submittedName>
</protein>
<name>A0A848DA77_9EURY</name>
<organism evidence="1 2">
    <name type="scientific">Candidatus Ethanoperedens thermophilum</name>
    <dbReference type="NCBI Taxonomy" id="2766897"/>
    <lineage>
        <taxon>Archaea</taxon>
        <taxon>Methanobacteriati</taxon>
        <taxon>Methanobacteriota</taxon>
        <taxon>Stenosarchaea group</taxon>
        <taxon>Methanomicrobia</taxon>
        <taxon>Methanosarcinales</taxon>
        <taxon>Methanosarcinales incertae sedis</taxon>
        <taxon>GOM Arc I cluster</taxon>
        <taxon>Candidatus Ethanoperedens</taxon>
    </lineage>
</organism>
<sequence length="66" mass="7240">MLQITVHTLPPQGEEFGIEISGFDPLLGREWIEAFGIDAAEDLKGMGADCGIDGNQMILGQMRRCF</sequence>
<accession>A0A848DA77</accession>
<comment type="caution">
    <text evidence="1">The sequence shown here is derived from an EMBL/GenBank/DDBJ whole genome shotgun (WGS) entry which is preliminary data.</text>
</comment>
<dbReference type="AlphaFoldDB" id="A0A848DA77"/>
<dbReference type="Proteomes" id="UP000606580">
    <property type="component" value="Unassembled WGS sequence"/>
</dbReference>
<evidence type="ECO:0000313" key="1">
    <source>
        <dbReference type="EMBL" id="NMG83423.1"/>
    </source>
</evidence>
<evidence type="ECO:0000313" key="2">
    <source>
        <dbReference type="Proteomes" id="UP000606580"/>
    </source>
</evidence>